<dbReference type="GO" id="GO:0048278">
    <property type="term" value="P:vesicle docking"/>
    <property type="evidence" value="ECO:0007669"/>
    <property type="project" value="TreeGrafter"/>
</dbReference>
<dbReference type="AlphaFoldDB" id="A0A2J7PPL2"/>
<dbReference type="SUPFAM" id="SSF47661">
    <property type="entry name" value="t-snare proteins"/>
    <property type="match status" value="1"/>
</dbReference>
<dbReference type="GO" id="GO:0006887">
    <property type="term" value="P:exocytosis"/>
    <property type="evidence" value="ECO:0007669"/>
    <property type="project" value="TreeGrafter"/>
</dbReference>
<evidence type="ECO:0000256" key="5">
    <source>
        <dbReference type="ARBA" id="ARBA00022775"/>
    </source>
</evidence>
<keyword evidence="5" id="KW-0532">Neurotransmitter transport</keyword>
<dbReference type="PANTHER" id="PTHR19957:SF424">
    <property type="entry name" value="SYNTAXIN-1A"/>
    <property type="match status" value="1"/>
</dbReference>
<evidence type="ECO:0000313" key="11">
    <source>
        <dbReference type="Proteomes" id="UP000235965"/>
    </source>
</evidence>
<sequence length="291" mass="33134">MVKDRLPDLRLVQRSQSYSSDEVCLKIGKKTNAITQFLDKVERIQNGIESINTNIDEIKRLNSIILLLPQGKGTSNSEVEDRKMCVSRTIYQVQYDIKGIQKLIEKDKEMPIDTLSTLARIQRIQYSTLVWLFADAVNNYNEMLLKHQARCKAIVHQQLQIINREATSEELEHLLENSEVAVFVDNIVADTLEAQLALTSVKARHGELLEVESSVKEIRDIFVQMATLVEAQGDNVKRVEFHVVKAGGHADLGNTRLRKAKKLKKKRRKIKFILVVSLIILLGIVLILLTI</sequence>
<dbReference type="Proteomes" id="UP000235965">
    <property type="component" value="Unassembled WGS sequence"/>
</dbReference>
<dbReference type="OrthoDB" id="10255013at2759"/>
<dbReference type="GO" id="GO:0006906">
    <property type="term" value="P:vesicle fusion"/>
    <property type="evidence" value="ECO:0007669"/>
    <property type="project" value="TreeGrafter"/>
</dbReference>
<dbReference type="GO" id="GO:0006886">
    <property type="term" value="P:intracellular protein transport"/>
    <property type="evidence" value="ECO:0007669"/>
    <property type="project" value="TreeGrafter"/>
</dbReference>
<dbReference type="Pfam" id="PF05739">
    <property type="entry name" value="SNARE"/>
    <property type="match status" value="1"/>
</dbReference>
<dbReference type="InterPro" id="IPR045242">
    <property type="entry name" value="Syntaxin"/>
</dbReference>
<dbReference type="Gene3D" id="1.20.58.70">
    <property type="match status" value="1"/>
</dbReference>
<dbReference type="GO" id="GO:0005484">
    <property type="term" value="F:SNAP receptor activity"/>
    <property type="evidence" value="ECO:0007669"/>
    <property type="project" value="TreeGrafter"/>
</dbReference>
<dbReference type="InterPro" id="IPR010989">
    <property type="entry name" value="SNARE"/>
</dbReference>
<evidence type="ECO:0000256" key="7">
    <source>
        <dbReference type="ARBA" id="ARBA00023136"/>
    </source>
</evidence>
<keyword evidence="11" id="KW-1185">Reference proteome</keyword>
<keyword evidence="6 8" id="KW-1133">Transmembrane helix</keyword>
<evidence type="ECO:0000313" key="10">
    <source>
        <dbReference type="EMBL" id="PNF18287.1"/>
    </source>
</evidence>
<dbReference type="EMBL" id="NEVH01022660">
    <property type="protein sequence ID" value="PNF18287.1"/>
    <property type="molecule type" value="Genomic_DNA"/>
</dbReference>
<comment type="subcellular location">
    <subcellularLocation>
        <location evidence="1">Membrane</location>
        <topology evidence="1">Single-pass type IV membrane protein</topology>
    </subcellularLocation>
</comment>
<feature type="domain" description="T-SNARE coiled-coil homology" evidence="9">
    <location>
        <begin position="198"/>
        <end position="260"/>
    </location>
</feature>
<evidence type="ECO:0000256" key="1">
    <source>
        <dbReference type="ARBA" id="ARBA00004211"/>
    </source>
</evidence>
<reference evidence="10 11" key="1">
    <citation type="submission" date="2017-12" db="EMBL/GenBank/DDBJ databases">
        <title>Hemimetabolous genomes reveal molecular basis of termite eusociality.</title>
        <authorList>
            <person name="Harrison M.C."/>
            <person name="Jongepier E."/>
            <person name="Robertson H.M."/>
            <person name="Arning N."/>
            <person name="Bitard-Feildel T."/>
            <person name="Chao H."/>
            <person name="Childers C.P."/>
            <person name="Dinh H."/>
            <person name="Doddapaneni H."/>
            <person name="Dugan S."/>
            <person name="Gowin J."/>
            <person name="Greiner C."/>
            <person name="Han Y."/>
            <person name="Hu H."/>
            <person name="Hughes D.S.T."/>
            <person name="Huylmans A.-K."/>
            <person name="Kemena C."/>
            <person name="Kremer L.P.M."/>
            <person name="Lee S.L."/>
            <person name="Lopez-Ezquerra A."/>
            <person name="Mallet L."/>
            <person name="Monroy-Kuhn J.M."/>
            <person name="Moser A."/>
            <person name="Murali S.C."/>
            <person name="Muzny D.M."/>
            <person name="Otani S."/>
            <person name="Piulachs M.-D."/>
            <person name="Poelchau M."/>
            <person name="Qu J."/>
            <person name="Schaub F."/>
            <person name="Wada-Katsumata A."/>
            <person name="Worley K.C."/>
            <person name="Xie Q."/>
            <person name="Ylla G."/>
            <person name="Poulsen M."/>
            <person name="Gibbs R.A."/>
            <person name="Schal C."/>
            <person name="Richards S."/>
            <person name="Belles X."/>
            <person name="Korb J."/>
            <person name="Bornberg-Bauer E."/>
        </authorList>
    </citation>
    <scope>NUCLEOTIDE SEQUENCE [LARGE SCALE GENOMIC DNA]</scope>
    <source>
        <tissue evidence="10">Whole body</tissue>
    </source>
</reference>
<evidence type="ECO:0000256" key="2">
    <source>
        <dbReference type="ARBA" id="ARBA00009063"/>
    </source>
</evidence>
<name>A0A2J7PPL2_9NEOP</name>
<organism evidence="10 11">
    <name type="scientific">Cryptotermes secundus</name>
    <dbReference type="NCBI Taxonomy" id="105785"/>
    <lineage>
        <taxon>Eukaryota</taxon>
        <taxon>Metazoa</taxon>
        <taxon>Ecdysozoa</taxon>
        <taxon>Arthropoda</taxon>
        <taxon>Hexapoda</taxon>
        <taxon>Insecta</taxon>
        <taxon>Pterygota</taxon>
        <taxon>Neoptera</taxon>
        <taxon>Polyneoptera</taxon>
        <taxon>Dictyoptera</taxon>
        <taxon>Blattodea</taxon>
        <taxon>Blattoidea</taxon>
        <taxon>Termitoidae</taxon>
        <taxon>Kalotermitidae</taxon>
        <taxon>Cryptotermitinae</taxon>
        <taxon>Cryptotermes</taxon>
    </lineage>
</organism>
<comment type="caution">
    <text evidence="10">The sequence shown here is derived from an EMBL/GenBank/DDBJ whole genome shotgun (WGS) entry which is preliminary data.</text>
</comment>
<evidence type="ECO:0000256" key="4">
    <source>
        <dbReference type="ARBA" id="ARBA00022692"/>
    </source>
</evidence>
<accession>A0A2J7PPL2</accession>
<keyword evidence="7 8" id="KW-0472">Membrane</keyword>
<dbReference type="GO" id="GO:0006836">
    <property type="term" value="P:neurotransmitter transport"/>
    <property type="evidence" value="ECO:0007669"/>
    <property type="project" value="UniProtKB-KW"/>
</dbReference>
<dbReference type="Pfam" id="PF00804">
    <property type="entry name" value="Syntaxin"/>
    <property type="match status" value="1"/>
</dbReference>
<dbReference type="PANTHER" id="PTHR19957">
    <property type="entry name" value="SYNTAXIN"/>
    <property type="match status" value="1"/>
</dbReference>
<dbReference type="InterPro" id="IPR000727">
    <property type="entry name" value="T_SNARE_dom"/>
</dbReference>
<evidence type="ECO:0000256" key="3">
    <source>
        <dbReference type="ARBA" id="ARBA00022448"/>
    </source>
</evidence>
<dbReference type="SMART" id="SM00503">
    <property type="entry name" value="SynN"/>
    <property type="match status" value="1"/>
</dbReference>
<evidence type="ECO:0000259" key="9">
    <source>
        <dbReference type="PROSITE" id="PS50192"/>
    </source>
</evidence>
<feature type="transmembrane region" description="Helical" evidence="8">
    <location>
        <begin position="270"/>
        <end position="289"/>
    </location>
</feature>
<dbReference type="GO" id="GO:0031201">
    <property type="term" value="C:SNARE complex"/>
    <property type="evidence" value="ECO:0007669"/>
    <property type="project" value="TreeGrafter"/>
</dbReference>
<protein>
    <submittedName>
        <fullName evidence="10">Syntaxin-1B</fullName>
    </submittedName>
</protein>
<proteinExistence type="inferred from homology"/>
<dbReference type="SMART" id="SM00397">
    <property type="entry name" value="t_SNARE"/>
    <property type="match status" value="1"/>
</dbReference>
<dbReference type="Gene3D" id="1.20.5.110">
    <property type="match status" value="1"/>
</dbReference>
<dbReference type="GO" id="GO:0000149">
    <property type="term" value="F:SNARE binding"/>
    <property type="evidence" value="ECO:0007669"/>
    <property type="project" value="TreeGrafter"/>
</dbReference>
<dbReference type="InterPro" id="IPR006011">
    <property type="entry name" value="Syntaxin_N"/>
</dbReference>
<keyword evidence="3" id="KW-0813">Transport</keyword>
<dbReference type="GO" id="GO:0012505">
    <property type="term" value="C:endomembrane system"/>
    <property type="evidence" value="ECO:0007669"/>
    <property type="project" value="TreeGrafter"/>
</dbReference>
<evidence type="ECO:0000256" key="6">
    <source>
        <dbReference type="ARBA" id="ARBA00022989"/>
    </source>
</evidence>
<comment type="similarity">
    <text evidence="2">Belongs to the syntaxin family.</text>
</comment>
<dbReference type="PROSITE" id="PS50192">
    <property type="entry name" value="T_SNARE"/>
    <property type="match status" value="1"/>
</dbReference>
<dbReference type="InParanoid" id="A0A2J7PPL2"/>
<keyword evidence="4 8" id="KW-0812">Transmembrane</keyword>
<evidence type="ECO:0000256" key="8">
    <source>
        <dbReference type="SAM" id="Phobius"/>
    </source>
</evidence>
<dbReference type="STRING" id="105785.A0A2J7PPL2"/>
<gene>
    <name evidence="10" type="ORF">B7P43_G16310</name>
</gene>
<dbReference type="GO" id="GO:0005886">
    <property type="term" value="C:plasma membrane"/>
    <property type="evidence" value="ECO:0007669"/>
    <property type="project" value="TreeGrafter"/>
</dbReference>